<accession>A0A1H8X7L5</accession>
<feature type="transmembrane region" description="Helical" evidence="8">
    <location>
        <begin position="265"/>
        <end position="284"/>
    </location>
</feature>
<evidence type="ECO:0000256" key="8">
    <source>
        <dbReference type="SAM" id="Phobius"/>
    </source>
</evidence>
<feature type="domain" description="Acyltransferase 3" evidence="9">
    <location>
        <begin position="8"/>
        <end position="347"/>
    </location>
</feature>
<dbReference type="GO" id="GO:0005886">
    <property type="term" value="C:plasma membrane"/>
    <property type="evidence" value="ECO:0007669"/>
    <property type="project" value="UniProtKB-SubCell"/>
</dbReference>
<keyword evidence="4 8" id="KW-0812">Transmembrane</keyword>
<evidence type="ECO:0000256" key="3">
    <source>
        <dbReference type="ARBA" id="ARBA00022679"/>
    </source>
</evidence>
<dbReference type="EMBL" id="FODT01000017">
    <property type="protein sequence ID" value="SEP35905.1"/>
    <property type="molecule type" value="Genomic_DNA"/>
</dbReference>
<feature type="transmembrane region" description="Helical" evidence="8">
    <location>
        <begin position="197"/>
        <end position="215"/>
    </location>
</feature>
<keyword evidence="3 11" id="KW-0808">Transferase</keyword>
<feature type="transmembrane region" description="Helical" evidence="8">
    <location>
        <begin position="330"/>
        <end position="350"/>
    </location>
</feature>
<comment type="subcellular location">
    <subcellularLocation>
        <location evidence="1">Cell membrane</location>
        <topology evidence="1">Multi-pass membrane protein</topology>
    </subcellularLocation>
</comment>
<evidence type="ECO:0000256" key="4">
    <source>
        <dbReference type="ARBA" id="ARBA00022692"/>
    </source>
</evidence>
<dbReference type="OrthoDB" id="9796461at2"/>
<feature type="transmembrane region" description="Helical" evidence="8">
    <location>
        <begin position="33"/>
        <end position="53"/>
    </location>
</feature>
<name>A0A1H8X7L5_9BRAD</name>
<keyword evidence="2" id="KW-1003">Cell membrane</keyword>
<reference evidence="12" key="1">
    <citation type="submission" date="2016-10" db="EMBL/GenBank/DDBJ databases">
        <authorList>
            <person name="Varghese N."/>
            <person name="Submissions S."/>
        </authorList>
    </citation>
    <scope>NUCLEOTIDE SEQUENCE [LARGE SCALE GENOMIC DNA]</scope>
    <source>
        <strain evidence="12">DSM 123</strain>
    </source>
</reference>
<dbReference type="RefSeq" id="WP_092686258.1">
    <property type="nucleotide sequence ID" value="NZ_FODT01000017.1"/>
</dbReference>
<evidence type="ECO:0000313" key="11">
    <source>
        <dbReference type="EMBL" id="SEP35905.1"/>
    </source>
</evidence>
<feature type="transmembrane region" description="Helical" evidence="8">
    <location>
        <begin position="12"/>
        <end position="27"/>
    </location>
</feature>
<feature type="transmembrane region" description="Helical" evidence="8">
    <location>
        <begin position="163"/>
        <end position="181"/>
    </location>
</feature>
<dbReference type="Proteomes" id="UP000199615">
    <property type="component" value="Unassembled WGS sequence"/>
</dbReference>
<feature type="domain" description="SGNH" evidence="10">
    <location>
        <begin position="423"/>
        <end position="654"/>
    </location>
</feature>
<sequence length="660" mass="71799">MRPTYRSDIDGLRAIAVLLVVAFHAFPNSVRGGFVGVDVFFVISGFLITSIICQAQHSDGFSFRTFYARRINRIFPALALVLTVCAIAGWFMLFPVDYRDAGKAIGFGAAFLSNLALLHDAGYFATTSELNPLLHLWSLGVEEQFYILWPPVIVLAWRWKRGALIAALVILLASFAANILLTPRNALAAFYLPVTRFWELMTGCLLAIIATAGPGRDISSIAALDRLRAMLERHEALLRAGCAWFGLLLLAAGAVLISSDRGFPGWWAALPVLGAALLIFAGPSPWVSRRLLGNRAMVYVGLISYPLYLWHWPLLAAIRIVRFGEEPPPLMKAIAILLAFALADITWRFVERPFRFRPTRSKTAAAFASVAVIGAVGAGIYAADGFPSRFGPELQAITRDLTAEASTAYRAGACFLTSESHFAEACDDNAPADAPRLLLWGDSHAAHLYPGLRALQIVDGNIRLSQYTTAGCPPMFGFASEKSPACAANNAIVRARLRSLKPDTVIMVARQWRDYDGPDRDPQASDAMIRATIAEVRATGVRRIVVVGMFPSWRTPPRRILAQSYRQHAAGLITADAIPIRDRSGHLDSSRADDNERLRRIFEAEGATFISPTPVFCNPDGCLLAAPDSGGTPVVHDGSHLTAAGSVFFARETAPAILGR</sequence>
<evidence type="ECO:0000259" key="9">
    <source>
        <dbReference type="Pfam" id="PF01757"/>
    </source>
</evidence>
<proteinExistence type="predicted"/>
<keyword evidence="6 8" id="KW-0472">Membrane</keyword>
<dbReference type="SUPFAM" id="SSF52266">
    <property type="entry name" value="SGNH hydrolase"/>
    <property type="match status" value="1"/>
</dbReference>
<evidence type="ECO:0000259" key="10">
    <source>
        <dbReference type="Pfam" id="PF19040"/>
    </source>
</evidence>
<dbReference type="GO" id="GO:0009103">
    <property type="term" value="P:lipopolysaccharide biosynthetic process"/>
    <property type="evidence" value="ECO:0007669"/>
    <property type="project" value="TreeGrafter"/>
</dbReference>
<dbReference type="AlphaFoldDB" id="A0A1H8X7L5"/>
<evidence type="ECO:0000256" key="5">
    <source>
        <dbReference type="ARBA" id="ARBA00022989"/>
    </source>
</evidence>
<dbReference type="InterPro" id="IPR050879">
    <property type="entry name" value="Acyltransferase_3"/>
</dbReference>
<evidence type="ECO:0000256" key="1">
    <source>
        <dbReference type="ARBA" id="ARBA00004651"/>
    </source>
</evidence>
<protein>
    <submittedName>
        <fullName evidence="11">Peptidoglycan/LPS O-acetylase OafA/YrhL, contains acyltransferase and SGNH-hydrolase domains</fullName>
    </submittedName>
</protein>
<keyword evidence="11" id="KW-0378">Hydrolase</keyword>
<dbReference type="InterPro" id="IPR043968">
    <property type="entry name" value="SGNH"/>
</dbReference>
<dbReference type="Gene3D" id="3.40.50.1110">
    <property type="entry name" value="SGNH hydrolase"/>
    <property type="match status" value="1"/>
</dbReference>
<evidence type="ECO:0000256" key="6">
    <source>
        <dbReference type="ARBA" id="ARBA00023136"/>
    </source>
</evidence>
<evidence type="ECO:0000313" key="12">
    <source>
        <dbReference type="Proteomes" id="UP000199615"/>
    </source>
</evidence>
<feature type="transmembrane region" description="Helical" evidence="8">
    <location>
        <begin position="296"/>
        <end position="318"/>
    </location>
</feature>
<feature type="transmembrane region" description="Helical" evidence="8">
    <location>
        <begin position="362"/>
        <end position="383"/>
    </location>
</feature>
<keyword evidence="7 11" id="KW-0012">Acyltransferase</keyword>
<dbReference type="InterPro" id="IPR036514">
    <property type="entry name" value="SGNH_hydro_sf"/>
</dbReference>
<dbReference type="PANTHER" id="PTHR23028:SF53">
    <property type="entry name" value="ACYL_TRANSF_3 DOMAIN-CONTAINING PROTEIN"/>
    <property type="match status" value="1"/>
</dbReference>
<dbReference type="GO" id="GO:0016747">
    <property type="term" value="F:acyltransferase activity, transferring groups other than amino-acyl groups"/>
    <property type="evidence" value="ECO:0007669"/>
    <property type="project" value="InterPro"/>
</dbReference>
<feature type="transmembrane region" description="Helical" evidence="8">
    <location>
        <begin position="74"/>
        <end position="93"/>
    </location>
</feature>
<evidence type="ECO:0000256" key="2">
    <source>
        <dbReference type="ARBA" id="ARBA00022475"/>
    </source>
</evidence>
<keyword evidence="5 8" id="KW-1133">Transmembrane helix</keyword>
<dbReference type="GO" id="GO:0016788">
    <property type="term" value="F:hydrolase activity, acting on ester bonds"/>
    <property type="evidence" value="ECO:0007669"/>
    <property type="project" value="UniProtKB-ARBA"/>
</dbReference>
<dbReference type="Pfam" id="PF19040">
    <property type="entry name" value="SGNH"/>
    <property type="match status" value="1"/>
</dbReference>
<dbReference type="PANTHER" id="PTHR23028">
    <property type="entry name" value="ACETYLTRANSFERASE"/>
    <property type="match status" value="1"/>
</dbReference>
<organism evidence="11 12">
    <name type="scientific">Rhodopseudomonas pseudopalustris</name>
    <dbReference type="NCBI Taxonomy" id="1513892"/>
    <lineage>
        <taxon>Bacteria</taxon>
        <taxon>Pseudomonadati</taxon>
        <taxon>Pseudomonadota</taxon>
        <taxon>Alphaproteobacteria</taxon>
        <taxon>Hyphomicrobiales</taxon>
        <taxon>Nitrobacteraceae</taxon>
        <taxon>Rhodopseudomonas</taxon>
    </lineage>
</organism>
<keyword evidence="12" id="KW-1185">Reference proteome</keyword>
<gene>
    <name evidence="11" type="ORF">SAMN05444123_11737</name>
</gene>
<dbReference type="InterPro" id="IPR002656">
    <property type="entry name" value="Acyl_transf_3_dom"/>
</dbReference>
<dbReference type="Pfam" id="PF01757">
    <property type="entry name" value="Acyl_transf_3"/>
    <property type="match status" value="1"/>
</dbReference>
<feature type="transmembrane region" description="Helical" evidence="8">
    <location>
        <begin position="236"/>
        <end position="259"/>
    </location>
</feature>
<evidence type="ECO:0000256" key="7">
    <source>
        <dbReference type="ARBA" id="ARBA00023315"/>
    </source>
</evidence>